<proteinExistence type="predicted"/>
<comment type="caution">
    <text evidence="1">The sequence shown here is derived from an EMBL/GenBank/DDBJ whole genome shotgun (WGS) entry which is preliminary data.</text>
</comment>
<accession>A0A0J1B3V0</accession>
<evidence type="ECO:0000313" key="1">
    <source>
        <dbReference type="EMBL" id="KLU01288.1"/>
    </source>
</evidence>
<dbReference type="Proteomes" id="UP000036367">
    <property type="component" value="Unassembled WGS sequence"/>
</dbReference>
<protein>
    <submittedName>
        <fullName evidence="1">Uncharacterized protein</fullName>
    </submittedName>
</protein>
<reference evidence="1" key="1">
    <citation type="submission" date="2015-05" db="EMBL/GenBank/DDBJ databases">
        <title>Permanent draft genome of Rhodopirellula islandicus K833.</title>
        <authorList>
            <person name="Kizina J."/>
            <person name="Richter M."/>
            <person name="Glockner F.O."/>
            <person name="Harder J."/>
        </authorList>
    </citation>
    <scope>NUCLEOTIDE SEQUENCE [LARGE SCALE GENOMIC DNA]</scope>
    <source>
        <strain evidence="1">K833</strain>
    </source>
</reference>
<gene>
    <name evidence="1" type="ORF">RISK_006444</name>
</gene>
<name>A0A0J1B3V0_RHOIS</name>
<keyword evidence="2" id="KW-1185">Reference proteome</keyword>
<evidence type="ECO:0000313" key="2">
    <source>
        <dbReference type="Proteomes" id="UP000036367"/>
    </source>
</evidence>
<sequence length="40" mass="4707">MKLALSLAHERACLKTQMRTEFMLGILRERFGNVVPERME</sequence>
<dbReference type="AlphaFoldDB" id="A0A0J1B3V0"/>
<dbReference type="EMBL" id="LECT01000054">
    <property type="protein sequence ID" value="KLU01288.1"/>
    <property type="molecule type" value="Genomic_DNA"/>
</dbReference>
<organism evidence="1 2">
    <name type="scientific">Rhodopirellula islandica</name>
    <dbReference type="NCBI Taxonomy" id="595434"/>
    <lineage>
        <taxon>Bacteria</taxon>
        <taxon>Pseudomonadati</taxon>
        <taxon>Planctomycetota</taxon>
        <taxon>Planctomycetia</taxon>
        <taxon>Pirellulales</taxon>
        <taxon>Pirellulaceae</taxon>
        <taxon>Rhodopirellula</taxon>
    </lineage>
</organism>